<dbReference type="EMBL" id="PJTB01000002">
    <property type="protein sequence ID" value="PWX40003.1"/>
    <property type="molecule type" value="Genomic_DNA"/>
</dbReference>
<dbReference type="RefSeq" id="WP_110003597.1">
    <property type="nucleotide sequence ID" value="NZ_PJSI01000069.1"/>
</dbReference>
<protein>
    <submittedName>
        <fullName evidence="1">Uncharacterized protein</fullName>
    </submittedName>
</protein>
<gene>
    <name evidence="1" type="ORF">CYK91_07635</name>
</gene>
<evidence type="ECO:0000313" key="2">
    <source>
        <dbReference type="Proteomes" id="UP000247117"/>
    </source>
</evidence>
<name>A0AB37C8P5_CLOPF</name>
<organism evidence="1 2">
    <name type="scientific">Clostridium perfringens</name>
    <dbReference type="NCBI Taxonomy" id="1502"/>
    <lineage>
        <taxon>Bacteria</taxon>
        <taxon>Bacillati</taxon>
        <taxon>Bacillota</taxon>
        <taxon>Clostridia</taxon>
        <taxon>Eubacteriales</taxon>
        <taxon>Clostridiaceae</taxon>
        <taxon>Clostridium</taxon>
    </lineage>
</organism>
<sequence length="107" mass="12745">MLKINQAVKLIENNSRREASVDEHIGFIKAIYKDFIVIELKNYNTCLNKADLIEDTGLRLQIREEKEWVKVGKEIFEMIKVPDGPKDRNIYKPYKKRIKNKFSKKYI</sequence>
<comment type="caution">
    <text evidence="1">The sequence shown here is derived from an EMBL/GenBank/DDBJ whole genome shotgun (WGS) entry which is preliminary data.</text>
</comment>
<reference evidence="1 2" key="1">
    <citation type="journal article" date="2018" name="BMC Genomics">
        <title>Whole genome analysis reveals the diversity and evolutionary relationships between necrotic enteritis-causing strains of Clostridium perfringens.</title>
        <authorList>
            <person name="Lacey J.A."/>
            <person name="Allnutt T.R."/>
            <person name="Vezina B."/>
            <person name="Van T.T.H."/>
            <person name="Stent T."/>
            <person name="Han X."/>
            <person name="Rood J.I."/>
            <person name="Wade B."/>
            <person name="Keyburn A.L."/>
            <person name="Seeman T."/>
            <person name="Chen H."/>
            <person name="Haring V."/>
            <person name="Johanesen P.A."/>
            <person name="Lyras D."/>
            <person name="Moore R.J."/>
        </authorList>
    </citation>
    <scope>NUCLEOTIDE SEQUENCE [LARGE SCALE GENOMIC DNA]</scope>
    <source>
        <strain evidence="1 2">EUR-NE15</strain>
    </source>
</reference>
<accession>A0AB37C8P5</accession>
<proteinExistence type="predicted"/>
<dbReference type="AlphaFoldDB" id="A0AB37C8P5"/>
<evidence type="ECO:0000313" key="1">
    <source>
        <dbReference type="EMBL" id="PWX40003.1"/>
    </source>
</evidence>
<dbReference type="Proteomes" id="UP000247117">
    <property type="component" value="Unassembled WGS sequence"/>
</dbReference>